<protein>
    <submittedName>
        <fullName evidence="1">Uncharacterized protein</fullName>
    </submittedName>
</protein>
<dbReference type="AlphaFoldDB" id="A0A2N5TX47"/>
<proteinExistence type="predicted"/>
<dbReference type="Proteomes" id="UP000235392">
    <property type="component" value="Unassembled WGS sequence"/>
</dbReference>
<dbReference type="EMBL" id="PGCI01000310">
    <property type="protein sequence ID" value="PLW30075.1"/>
    <property type="molecule type" value="Genomic_DNA"/>
</dbReference>
<gene>
    <name evidence="1" type="ORF">PCASD_17411</name>
</gene>
<evidence type="ECO:0000313" key="1">
    <source>
        <dbReference type="EMBL" id="PLW30075.1"/>
    </source>
</evidence>
<reference evidence="1 2" key="1">
    <citation type="submission" date="2017-11" db="EMBL/GenBank/DDBJ databases">
        <title>De novo assembly and phasing of dikaryotic genomes from two isolates of Puccinia coronata f. sp. avenae, the causal agent of oat crown rust.</title>
        <authorList>
            <person name="Miller M.E."/>
            <person name="Zhang Y."/>
            <person name="Omidvar V."/>
            <person name="Sperschneider J."/>
            <person name="Schwessinger B."/>
            <person name="Raley C."/>
            <person name="Palmer J.M."/>
            <person name="Garnica D."/>
            <person name="Upadhyaya N."/>
            <person name="Rathjen J."/>
            <person name="Taylor J.M."/>
            <person name="Park R.F."/>
            <person name="Dodds P.N."/>
            <person name="Hirsch C.D."/>
            <person name="Kianian S.F."/>
            <person name="Figueroa M."/>
        </authorList>
    </citation>
    <scope>NUCLEOTIDE SEQUENCE [LARGE SCALE GENOMIC DNA]</scope>
    <source>
        <strain evidence="1">12SD80</strain>
    </source>
</reference>
<comment type="caution">
    <text evidence="1">The sequence shown here is derived from an EMBL/GenBank/DDBJ whole genome shotgun (WGS) entry which is preliminary data.</text>
</comment>
<accession>A0A2N5TX47</accession>
<organism evidence="1 2">
    <name type="scientific">Puccinia coronata f. sp. avenae</name>
    <dbReference type="NCBI Taxonomy" id="200324"/>
    <lineage>
        <taxon>Eukaryota</taxon>
        <taxon>Fungi</taxon>
        <taxon>Dikarya</taxon>
        <taxon>Basidiomycota</taxon>
        <taxon>Pucciniomycotina</taxon>
        <taxon>Pucciniomycetes</taxon>
        <taxon>Pucciniales</taxon>
        <taxon>Pucciniaceae</taxon>
        <taxon>Puccinia</taxon>
    </lineage>
</organism>
<sequence>MSDRIAQAQLVCFIALNSQHRENKESKIQNSTSHSSTAIMKVMAILLLAVMKLAMICRAALDPESLRDFCFCNDNWSGVDNQELLGIIHKSISPMTDHSHPPSHMSTKDVLTPGCSNLGAPDDFDSNSIKTSSPQPFISNPDLVISNTPSSTPVHAPANAAVSLFESLPTSAAPDLYIVNDRPESKRMKITFKYWQIPVHKNKISQTIKQNVSLVDYINMNEEEVNFHQLIFDQDVFQFPSSEHPDFLSRKAIIEDTITNCAGKSDSATAILLINSGLETKFVEAFEPYKGVNARRSLGH</sequence>
<evidence type="ECO:0000313" key="2">
    <source>
        <dbReference type="Proteomes" id="UP000235392"/>
    </source>
</evidence>
<name>A0A2N5TX47_9BASI</name>